<dbReference type="InterPro" id="IPR001128">
    <property type="entry name" value="Cyt_P450"/>
</dbReference>
<dbReference type="PANTHER" id="PTHR46300">
    <property type="entry name" value="P450, PUTATIVE (EUROFUNG)-RELATED-RELATED"/>
    <property type="match status" value="1"/>
</dbReference>
<evidence type="ECO:0000256" key="4">
    <source>
        <dbReference type="ARBA" id="ARBA00023004"/>
    </source>
</evidence>
<proteinExistence type="inferred from homology"/>
<protein>
    <recommendedName>
        <fullName evidence="9">Cytochrome P450</fullName>
    </recommendedName>
</protein>
<evidence type="ECO:0000313" key="8">
    <source>
        <dbReference type="Proteomes" id="UP000050424"/>
    </source>
</evidence>
<comment type="caution">
    <text evidence="7">The sequence shown here is derived from an EMBL/GenBank/DDBJ whole genome shotgun (WGS) entry which is preliminary data.</text>
</comment>
<dbReference type="InterPro" id="IPR050364">
    <property type="entry name" value="Cytochrome_P450_fung"/>
</dbReference>
<evidence type="ECO:0000256" key="5">
    <source>
        <dbReference type="ARBA" id="ARBA00023033"/>
    </source>
</evidence>
<dbReference type="Proteomes" id="UP000050424">
    <property type="component" value="Unassembled WGS sequence"/>
</dbReference>
<keyword evidence="6" id="KW-0349">Heme</keyword>
<evidence type="ECO:0000256" key="6">
    <source>
        <dbReference type="PIRSR" id="PIRSR602401-1"/>
    </source>
</evidence>
<dbReference type="Pfam" id="PF00067">
    <property type="entry name" value="p450"/>
    <property type="match status" value="1"/>
</dbReference>
<keyword evidence="5" id="KW-0503">Monooxygenase</keyword>
<dbReference type="OrthoDB" id="1103324at2759"/>
<name>A0A0P7BY80_9HYPO</name>
<evidence type="ECO:0000256" key="2">
    <source>
        <dbReference type="ARBA" id="ARBA00022723"/>
    </source>
</evidence>
<dbReference type="GO" id="GO:0005506">
    <property type="term" value="F:iron ion binding"/>
    <property type="evidence" value="ECO:0007669"/>
    <property type="project" value="InterPro"/>
</dbReference>
<dbReference type="InterPro" id="IPR002401">
    <property type="entry name" value="Cyt_P450_E_grp-I"/>
</dbReference>
<gene>
    <name evidence="7" type="ORF">AK830_g173</name>
</gene>
<dbReference type="CDD" id="cd11065">
    <property type="entry name" value="CYP64-like"/>
    <property type="match status" value="1"/>
</dbReference>
<dbReference type="GO" id="GO:0004497">
    <property type="term" value="F:monooxygenase activity"/>
    <property type="evidence" value="ECO:0007669"/>
    <property type="project" value="UniProtKB-KW"/>
</dbReference>
<dbReference type="PANTHER" id="PTHR46300:SF2">
    <property type="entry name" value="CYTOCHROME P450 MONOOXYGENASE ALNH-RELATED"/>
    <property type="match status" value="1"/>
</dbReference>
<reference evidence="7 8" key="1">
    <citation type="submission" date="2015-09" db="EMBL/GenBank/DDBJ databases">
        <title>Draft genome of a European isolate of the apple canker pathogen Neonectria ditissima.</title>
        <authorList>
            <person name="Gomez-Cortecero A."/>
            <person name="Harrison R.J."/>
            <person name="Armitage A.D."/>
        </authorList>
    </citation>
    <scope>NUCLEOTIDE SEQUENCE [LARGE SCALE GENOMIC DNA]</scope>
    <source>
        <strain evidence="7 8">R09/05</strain>
    </source>
</reference>
<keyword evidence="4 6" id="KW-0408">Iron</keyword>
<keyword evidence="8" id="KW-1185">Reference proteome</keyword>
<dbReference type="InterPro" id="IPR036396">
    <property type="entry name" value="Cyt_P450_sf"/>
</dbReference>
<dbReference type="Gene3D" id="1.10.630.10">
    <property type="entry name" value="Cytochrome P450"/>
    <property type="match status" value="1"/>
</dbReference>
<evidence type="ECO:0000313" key="7">
    <source>
        <dbReference type="EMBL" id="KPM46512.1"/>
    </source>
</evidence>
<comment type="similarity">
    <text evidence="1">Belongs to the cytochrome P450 family.</text>
</comment>
<dbReference type="AlphaFoldDB" id="A0A0P7BY80"/>
<organism evidence="7 8">
    <name type="scientific">Neonectria ditissima</name>
    <dbReference type="NCBI Taxonomy" id="78410"/>
    <lineage>
        <taxon>Eukaryota</taxon>
        <taxon>Fungi</taxon>
        <taxon>Dikarya</taxon>
        <taxon>Ascomycota</taxon>
        <taxon>Pezizomycotina</taxon>
        <taxon>Sordariomycetes</taxon>
        <taxon>Hypocreomycetidae</taxon>
        <taxon>Hypocreales</taxon>
        <taxon>Nectriaceae</taxon>
        <taxon>Neonectria</taxon>
    </lineage>
</organism>
<evidence type="ECO:0008006" key="9">
    <source>
        <dbReference type="Google" id="ProtNLM"/>
    </source>
</evidence>
<accession>A0A0P7BY80</accession>
<keyword evidence="2 6" id="KW-0479">Metal-binding</keyword>
<dbReference type="STRING" id="78410.A0A0P7BY80"/>
<dbReference type="EMBL" id="LKCW01000001">
    <property type="protein sequence ID" value="KPM46512.1"/>
    <property type="molecule type" value="Genomic_DNA"/>
</dbReference>
<sequence length="494" mass="56397">MLQIPPTQTEWQLEEWHKQYGPIISLKLGGDTLIVIKDREAIRDLWEKKALIYSDRSHGYVAGLLTQQHHAAFQSMGPAWRDRRKLISHYYSPQQCDTVHAEYQNAEALALAKSLLDDPDNFYNLIKRFAAAITGALTYGKRPKKFEDPLCQDVIEAMGYISENMELGAAPPVDEWPFTILRMVPAGFAYWKHRALTQGKRMDAIFGKLWNEFMDRRRSGKDMSCLFQDFLSRAGGTEEESLGSWQWGLHSLQFLGGEILEGGADTTSSTLISFIMAMACYPEAQARCQAQIDAAVGCDRTPQWEDYDKIPYVAQIQKETIRWRCVTVTGTPHVVKEDNFYKGFKSLHMDEEYYPDPDKFFPERADEKSRFEGKTRLADHYQGNSDWKSRDHYGYGGGRRICPGMHLAERNLWRSMSKILWAFEIKPTTDPLTGEPQPPSTVPFSKNGLTSAFTGGAVRVARPFKVNLVPRSPKHAEVLLREFEKATPILSKYD</sequence>
<comment type="cofactor">
    <cofactor evidence="6">
        <name>heme</name>
        <dbReference type="ChEBI" id="CHEBI:30413"/>
    </cofactor>
</comment>
<evidence type="ECO:0000256" key="1">
    <source>
        <dbReference type="ARBA" id="ARBA00010617"/>
    </source>
</evidence>
<evidence type="ECO:0000256" key="3">
    <source>
        <dbReference type="ARBA" id="ARBA00023002"/>
    </source>
</evidence>
<dbReference type="PRINTS" id="PR00463">
    <property type="entry name" value="EP450I"/>
</dbReference>
<dbReference type="GO" id="GO:0016705">
    <property type="term" value="F:oxidoreductase activity, acting on paired donors, with incorporation or reduction of molecular oxygen"/>
    <property type="evidence" value="ECO:0007669"/>
    <property type="project" value="InterPro"/>
</dbReference>
<dbReference type="GO" id="GO:0020037">
    <property type="term" value="F:heme binding"/>
    <property type="evidence" value="ECO:0007669"/>
    <property type="project" value="InterPro"/>
</dbReference>
<keyword evidence="3" id="KW-0560">Oxidoreductase</keyword>
<feature type="binding site" description="axial binding residue" evidence="6">
    <location>
        <position position="402"/>
    </location>
    <ligand>
        <name>heme</name>
        <dbReference type="ChEBI" id="CHEBI:30413"/>
    </ligand>
    <ligandPart>
        <name>Fe</name>
        <dbReference type="ChEBI" id="CHEBI:18248"/>
    </ligandPart>
</feature>
<dbReference type="SUPFAM" id="SSF48264">
    <property type="entry name" value="Cytochrome P450"/>
    <property type="match status" value="1"/>
</dbReference>